<evidence type="ECO:0000313" key="2">
    <source>
        <dbReference type="Proteomes" id="UP001187192"/>
    </source>
</evidence>
<sequence>MPQDLIQSECANTSRKKVNQSRPFGVMGNLKPVIVTKTVATTAVTSSTVTTPAITSSTVATSSATSSAIVAEIDDSGSNCSSDDDLTD</sequence>
<dbReference type="Proteomes" id="UP001187192">
    <property type="component" value="Unassembled WGS sequence"/>
</dbReference>
<keyword evidence="2" id="KW-1185">Reference proteome</keyword>
<name>A0AA88DR85_FICCA</name>
<dbReference type="EMBL" id="BTGU01000096">
    <property type="protein sequence ID" value="GMN60177.1"/>
    <property type="molecule type" value="Genomic_DNA"/>
</dbReference>
<reference evidence="1" key="1">
    <citation type="submission" date="2023-07" db="EMBL/GenBank/DDBJ databases">
        <title>draft genome sequence of fig (Ficus carica).</title>
        <authorList>
            <person name="Takahashi T."/>
            <person name="Nishimura K."/>
        </authorList>
    </citation>
    <scope>NUCLEOTIDE SEQUENCE</scope>
</reference>
<dbReference type="AlphaFoldDB" id="A0AA88DR85"/>
<proteinExistence type="predicted"/>
<protein>
    <submittedName>
        <fullName evidence="1">Uncharacterized protein</fullName>
    </submittedName>
</protein>
<organism evidence="1 2">
    <name type="scientific">Ficus carica</name>
    <name type="common">Common fig</name>
    <dbReference type="NCBI Taxonomy" id="3494"/>
    <lineage>
        <taxon>Eukaryota</taxon>
        <taxon>Viridiplantae</taxon>
        <taxon>Streptophyta</taxon>
        <taxon>Embryophyta</taxon>
        <taxon>Tracheophyta</taxon>
        <taxon>Spermatophyta</taxon>
        <taxon>Magnoliopsida</taxon>
        <taxon>eudicotyledons</taxon>
        <taxon>Gunneridae</taxon>
        <taxon>Pentapetalae</taxon>
        <taxon>rosids</taxon>
        <taxon>fabids</taxon>
        <taxon>Rosales</taxon>
        <taxon>Moraceae</taxon>
        <taxon>Ficeae</taxon>
        <taxon>Ficus</taxon>
    </lineage>
</organism>
<comment type="caution">
    <text evidence="1">The sequence shown here is derived from an EMBL/GenBank/DDBJ whole genome shotgun (WGS) entry which is preliminary data.</text>
</comment>
<accession>A0AA88DR85</accession>
<gene>
    <name evidence="1" type="ORF">TIFTF001_029267</name>
</gene>
<evidence type="ECO:0000313" key="1">
    <source>
        <dbReference type="EMBL" id="GMN60177.1"/>
    </source>
</evidence>